<dbReference type="RefSeq" id="WP_027849913.1">
    <property type="nucleotide sequence ID" value="NZ_BSOR01000016.1"/>
</dbReference>
<protein>
    <submittedName>
        <fullName evidence="2">Uncharacterized protein</fullName>
    </submittedName>
</protein>
<comment type="caution">
    <text evidence="2">The sequence shown here is derived from an EMBL/GenBank/DDBJ whole genome shotgun (WGS) entry which is preliminary data.</text>
</comment>
<dbReference type="Proteomes" id="UP001156682">
    <property type="component" value="Unassembled WGS sequence"/>
</dbReference>
<feature type="region of interest" description="Disordered" evidence="1">
    <location>
        <begin position="198"/>
        <end position="217"/>
    </location>
</feature>
<dbReference type="EMBL" id="BSOR01000016">
    <property type="protein sequence ID" value="GLR63579.1"/>
    <property type="molecule type" value="Genomic_DNA"/>
</dbReference>
<name>A0ABQ5ZTW8_9GAMM</name>
<sequence length="217" mass="25227">MTEDNLDDLDDFFRSIDPLFDTAPTPEELEKQAQEECLKNERVLLEGLATWLLHSHPIDRWQFYGNRSQHTLHMEENLLKRLDIWLEKYAASCQEKDQLGRRRLFQLARHDDTLYQWLSQQNPPPKTLARYIYLCIPLPWTMDALTLAWRANAPSIRVYLKMFGSQASEKLEGMTSYISLNDLNIYGLQQRALSLAFSSPNPTTQEEGNAKNHLATA</sequence>
<accession>A0ABQ5ZTW8</accession>
<reference evidence="3" key="1">
    <citation type="journal article" date="2019" name="Int. J. Syst. Evol. Microbiol.">
        <title>The Global Catalogue of Microorganisms (GCM) 10K type strain sequencing project: providing services to taxonomists for standard genome sequencing and annotation.</title>
        <authorList>
            <consortium name="The Broad Institute Genomics Platform"/>
            <consortium name="The Broad Institute Genome Sequencing Center for Infectious Disease"/>
            <person name="Wu L."/>
            <person name="Ma J."/>
        </authorList>
    </citation>
    <scope>NUCLEOTIDE SEQUENCE [LARGE SCALE GENOMIC DNA]</scope>
    <source>
        <strain evidence="3">NBRC 100033</strain>
    </source>
</reference>
<keyword evidence="3" id="KW-1185">Reference proteome</keyword>
<organism evidence="2 3">
    <name type="scientific">Marinospirillum insulare</name>
    <dbReference type="NCBI Taxonomy" id="217169"/>
    <lineage>
        <taxon>Bacteria</taxon>
        <taxon>Pseudomonadati</taxon>
        <taxon>Pseudomonadota</taxon>
        <taxon>Gammaproteobacteria</taxon>
        <taxon>Oceanospirillales</taxon>
        <taxon>Oceanospirillaceae</taxon>
        <taxon>Marinospirillum</taxon>
    </lineage>
</organism>
<gene>
    <name evidence="2" type="ORF">GCM10007878_10140</name>
</gene>
<evidence type="ECO:0000313" key="2">
    <source>
        <dbReference type="EMBL" id="GLR63579.1"/>
    </source>
</evidence>
<evidence type="ECO:0000313" key="3">
    <source>
        <dbReference type="Proteomes" id="UP001156682"/>
    </source>
</evidence>
<proteinExistence type="predicted"/>
<evidence type="ECO:0000256" key="1">
    <source>
        <dbReference type="SAM" id="MobiDB-lite"/>
    </source>
</evidence>
<feature type="compositionally biased region" description="Polar residues" evidence="1">
    <location>
        <begin position="198"/>
        <end position="207"/>
    </location>
</feature>